<evidence type="ECO:0000313" key="3">
    <source>
        <dbReference type="Proteomes" id="UP000620874"/>
    </source>
</evidence>
<keyword evidence="3" id="KW-1185">Reference proteome</keyword>
<accession>A0ABR8Y5H0</accession>
<protein>
    <submittedName>
        <fullName evidence="2">DUF4141 domain-containing protein</fullName>
    </submittedName>
</protein>
<feature type="chain" id="PRO_5046855991" evidence="1">
    <location>
        <begin position="23"/>
        <end position="210"/>
    </location>
</feature>
<proteinExistence type="predicted"/>
<gene>
    <name evidence="2" type="ORF">H9625_02765</name>
</gene>
<dbReference type="Pfam" id="PF13605">
    <property type="entry name" value="DUF4141"/>
    <property type="match status" value="1"/>
</dbReference>
<dbReference type="Proteomes" id="UP000620874">
    <property type="component" value="Unassembled WGS sequence"/>
</dbReference>
<comment type="caution">
    <text evidence="2">The sequence shown here is derived from an EMBL/GenBank/DDBJ whole genome shotgun (WGS) entry which is preliminary data.</text>
</comment>
<dbReference type="RefSeq" id="WP_071150624.1">
    <property type="nucleotide sequence ID" value="NZ_JACSPP010000005.1"/>
</dbReference>
<name>A0ABR8Y5H0_9BACT</name>
<organism evidence="2 3">
    <name type="scientific">Phocaeicola intestinalis</name>
    <dbReference type="NCBI Taxonomy" id="2762212"/>
    <lineage>
        <taxon>Bacteria</taxon>
        <taxon>Pseudomonadati</taxon>
        <taxon>Bacteroidota</taxon>
        <taxon>Bacteroidia</taxon>
        <taxon>Bacteroidales</taxon>
        <taxon>Bacteroidaceae</taxon>
        <taxon>Phocaeicola</taxon>
    </lineage>
</organism>
<evidence type="ECO:0000313" key="2">
    <source>
        <dbReference type="EMBL" id="MBD8039383.1"/>
    </source>
</evidence>
<evidence type="ECO:0000256" key="1">
    <source>
        <dbReference type="SAM" id="SignalP"/>
    </source>
</evidence>
<sequence>MKRIPIAICLTALLCTATTVRAQWVTFDPSNLAQSIVNTTRNVIQTTTTAENMVKNFQETVKIYEQGKKYYDALKSVHNLVKDARKVQQTVLLVGEISDIYVNSFQKMLADENYTTDELAAIASGYTKMLEESSGMLDELKTVVTQTGLSMTDKERMDLIDRIYRDVKNHRNLVRYYTNRNIGVSYLRAKEKNDTRRVLDLYGTDNQRYW</sequence>
<keyword evidence="1" id="KW-0732">Signal</keyword>
<reference evidence="2 3" key="1">
    <citation type="submission" date="2020-08" db="EMBL/GenBank/DDBJ databases">
        <title>A Genomic Blueprint of the Chicken Gut Microbiome.</title>
        <authorList>
            <person name="Gilroy R."/>
            <person name="Ravi A."/>
            <person name="Getino M."/>
            <person name="Pursley I."/>
            <person name="Horton D.L."/>
            <person name="Alikhan N.-F."/>
            <person name="Baker D."/>
            <person name="Gharbi K."/>
            <person name="Hall N."/>
            <person name="Watson M."/>
            <person name="Adriaenssens E.M."/>
            <person name="Foster-Nyarko E."/>
            <person name="Jarju S."/>
            <person name="Secka A."/>
            <person name="Antonio M."/>
            <person name="Oren A."/>
            <person name="Chaudhuri R."/>
            <person name="La Ragione R.M."/>
            <person name="Hildebrand F."/>
            <person name="Pallen M.J."/>
        </authorList>
    </citation>
    <scope>NUCLEOTIDE SEQUENCE [LARGE SCALE GENOMIC DNA]</scope>
    <source>
        <strain evidence="2 3">Sa1CVN1</strain>
    </source>
</reference>
<dbReference type="InterPro" id="IPR025415">
    <property type="entry name" value="DUF4141"/>
</dbReference>
<dbReference type="EMBL" id="JACSPP010000005">
    <property type="protein sequence ID" value="MBD8039383.1"/>
    <property type="molecule type" value="Genomic_DNA"/>
</dbReference>
<feature type="signal peptide" evidence="1">
    <location>
        <begin position="1"/>
        <end position="22"/>
    </location>
</feature>